<dbReference type="InterPro" id="IPR036156">
    <property type="entry name" value="Beta-gal/glucu_dom_sf"/>
</dbReference>
<dbReference type="Gene3D" id="2.60.40.10">
    <property type="entry name" value="Immunoglobulins"/>
    <property type="match status" value="3"/>
</dbReference>
<dbReference type="Pfam" id="PF16355">
    <property type="entry name" value="DUF4982"/>
    <property type="match status" value="1"/>
</dbReference>
<dbReference type="InterPro" id="IPR006102">
    <property type="entry name" value="Ig-like_GH2"/>
</dbReference>
<feature type="domain" description="Glycoside hydrolase family 2" evidence="7">
    <location>
        <begin position="696"/>
        <end position="796"/>
    </location>
</feature>
<accession>A0A853CRJ9</accession>
<keyword evidence="2" id="KW-0378">Hydrolase</keyword>
<evidence type="ECO:0000259" key="4">
    <source>
        <dbReference type="Pfam" id="PF00703"/>
    </source>
</evidence>
<feature type="domain" description="Glycoside hydrolase family 2 catalytic" evidence="5">
    <location>
        <begin position="274"/>
        <end position="427"/>
    </location>
</feature>
<dbReference type="PANTHER" id="PTHR42732:SF1">
    <property type="entry name" value="BETA-MANNOSIDASE"/>
    <property type="match status" value="1"/>
</dbReference>
<dbReference type="Pfam" id="PF18565">
    <property type="entry name" value="Glyco_hydro2_C5"/>
    <property type="match status" value="1"/>
</dbReference>
<dbReference type="Pfam" id="PF00703">
    <property type="entry name" value="Glyco_hydro_2"/>
    <property type="match status" value="1"/>
</dbReference>
<keyword evidence="3" id="KW-0326">Glycosidase</keyword>
<dbReference type="InterPro" id="IPR040605">
    <property type="entry name" value="Glyco_hydro2_dom5"/>
</dbReference>
<dbReference type="Pfam" id="PF22666">
    <property type="entry name" value="Glyco_hydro_2_N2"/>
    <property type="match status" value="1"/>
</dbReference>
<dbReference type="InterPro" id="IPR051913">
    <property type="entry name" value="GH2_Domain-Containing"/>
</dbReference>
<dbReference type="Gene3D" id="2.60.120.260">
    <property type="entry name" value="Galactose-binding domain-like"/>
    <property type="match status" value="1"/>
</dbReference>
<dbReference type="Proteomes" id="UP000541969">
    <property type="component" value="Unassembled WGS sequence"/>
</dbReference>
<dbReference type="GO" id="GO:0004553">
    <property type="term" value="F:hydrolase activity, hydrolyzing O-glycosyl compounds"/>
    <property type="evidence" value="ECO:0007669"/>
    <property type="project" value="InterPro"/>
</dbReference>
<dbReference type="EMBL" id="JACBZT010000001">
    <property type="protein sequence ID" value="NYJ08533.1"/>
    <property type="molecule type" value="Genomic_DNA"/>
</dbReference>
<feature type="domain" description="DUF4982" evidence="6">
    <location>
        <begin position="624"/>
        <end position="682"/>
    </location>
</feature>
<feature type="domain" description="Glycoside hydrolase family 2 immunoglobulin-like beta-sandwich" evidence="4">
    <location>
        <begin position="158"/>
        <end position="264"/>
    </location>
</feature>
<organism evidence="9 10">
    <name type="scientific">Petropleomorpha daqingensis</name>
    <dbReference type="NCBI Taxonomy" id="2026353"/>
    <lineage>
        <taxon>Bacteria</taxon>
        <taxon>Bacillati</taxon>
        <taxon>Actinomycetota</taxon>
        <taxon>Actinomycetes</taxon>
        <taxon>Geodermatophilales</taxon>
        <taxon>Geodermatophilaceae</taxon>
        <taxon>Petropleomorpha</taxon>
    </lineage>
</organism>
<evidence type="ECO:0000259" key="7">
    <source>
        <dbReference type="Pfam" id="PF18565"/>
    </source>
</evidence>
<evidence type="ECO:0000256" key="3">
    <source>
        <dbReference type="ARBA" id="ARBA00023295"/>
    </source>
</evidence>
<evidence type="ECO:0000256" key="1">
    <source>
        <dbReference type="ARBA" id="ARBA00007401"/>
    </source>
</evidence>
<dbReference type="InterPro" id="IPR006101">
    <property type="entry name" value="Glyco_hydro_2"/>
</dbReference>
<dbReference type="RefSeq" id="WP_179721196.1">
    <property type="nucleotide sequence ID" value="NZ_JACBZT010000001.1"/>
</dbReference>
<dbReference type="PANTHER" id="PTHR42732">
    <property type="entry name" value="BETA-GALACTOSIDASE"/>
    <property type="match status" value="1"/>
</dbReference>
<dbReference type="InterPro" id="IPR008964">
    <property type="entry name" value="Invasin/intimin_cell_adhesion"/>
</dbReference>
<dbReference type="AlphaFoldDB" id="A0A853CRJ9"/>
<dbReference type="InterPro" id="IPR032311">
    <property type="entry name" value="DUF4982"/>
</dbReference>
<dbReference type="Gene3D" id="3.20.20.80">
    <property type="entry name" value="Glycosidases"/>
    <property type="match status" value="1"/>
</dbReference>
<dbReference type="SUPFAM" id="SSF49373">
    <property type="entry name" value="Invasin/intimin cell-adhesion fragments"/>
    <property type="match status" value="1"/>
</dbReference>
<evidence type="ECO:0000313" key="9">
    <source>
        <dbReference type="EMBL" id="NYJ08533.1"/>
    </source>
</evidence>
<dbReference type="GO" id="GO:0005975">
    <property type="term" value="P:carbohydrate metabolic process"/>
    <property type="evidence" value="ECO:0007669"/>
    <property type="project" value="InterPro"/>
</dbReference>
<comment type="similarity">
    <text evidence="1">Belongs to the glycosyl hydrolase 2 family.</text>
</comment>
<keyword evidence="10" id="KW-1185">Reference proteome</keyword>
<name>A0A853CRJ9_9ACTN</name>
<protein>
    <recommendedName>
        <fullName evidence="11">Glycosyl hydrolases family 2</fullName>
    </recommendedName>
</protein>
<evidence type="ECO:0000256" key="2">
    <source>
        <dbReference type="ARBA" id="ARBA00022801"/>
    </source>
</evidence>
<dbReference type="Pfam" id="PF02836">
    <property type="entry name" value="Glyco_hydro_2_C"/>
    <property type="match status" value="1"/>
</dbReference>
<evidence type="ECO:0000259" key="5">
    <source>
        <dbReference type="Pfam" id="PF02836"/>
    </source>
</evidence>
<dbReference type="PRINTS" id="PR00132">
    <property type="entry name" value="GLHYDRLASE2"/>
</dbReference>
<comment type="caution">
    <text evidence="9">The sequence shown here is derived from an EMBL/GenBank/DDBJ whole genome shotgun (WGS) entry which is preliminary data.</text>
</comment>
<sequence>MRRTPLIDGWQTRRHASFFLEMIGAAQPWQPVTLPHDATLAEPRSASSTSLSGYHPGGVHEYRTTLPAPAEWRDRVVALEFEGVYRSAQVYVNQQLAGQWATGYTQFTVPLDTFLRYGEDNEVRVVCRSHVDSRWYAGAGIHRPVHLVVGPPVHLALDGVVVTTEQVDGDLALVLVTTTVENASRGLAQRQLVTELRDADGRVVGTASSPVTVLPGEPAVVRQRIVVRDPALWSVDSPALHTADVVLTDGDETTDGDTVTFGIRTLSVDPERGLRINGEPVVLRGACLHADNGVLGAVSIARAEERRVERLKAAGFNALRMAHHPMSTALLDACDRLGVLVMDELSDIWTEGKTDFDAALDFPIWWERDVEAMVRKDRNHPSVILYSIGNEIPELARPHGAVWSRRLAEKVRSLDGTRFVTNGVNAMLAVLDEARAEEERAGINTMLADMGAFMDELAGSRLVAERTAESFDVLDVAGMNYMEARYEIDRELFPRRVIVGSETFPGRIDLLWRLVQDHPHVIGDFIWTGWDYLGEAGVGRVAFADEPTAGQFGAPFPWLLAHVGDLDITGHRRPASYYREIVFGLRSDPYVAVQRPERHGRELATTPWAWSDSVGSWSFAGAEGRPVTVEVYSDADEVELLLDGRSLGVAPVGERNRFRAEFEVTYQPGELTAVARTGGEETGRFSLRSAAGDMRLTAVPDRSAVRADGTDLIYVDLTLADADGTVFLGLDRPVTVTVEGPGALAGFGSAVPATEESFLDDVHTTFDGRVLAVVRPTGSGAVTVTATAEDCRPVSVSVDVG</sequence>
<proteinExistence type="inferred from homology"/>
<feature type="domain" description="Beta-mannosidase-like galactose-binding" evidence="8">
    <location>
        <begin position="61"/>
        <end position="133"/>
    </location>
</feature>
<dbReference type="InterPro" id="IPR006103">
    <property type="entry name" value="Glyco_hydro_2_cat"/>
</dbReference>
<evidence type="ECO:0000259" key="8">
    <source>
        <dbReference type="Pfam" id="PF22666"/>
    </source>
</evidence>
<dbReference type="SUPFAM" id="SSF49785">
    <property type="entry name" value="Galactose-binding domain-like"/>
    <property type="match status" value="1"/>
</dbReference>
<gene>
    <name evidence="9" type="ORF">GGQ55_004811</name>
</gene>
<dbReference type="InterPro" id="IPR013783">
    <property type="entry name" value="Ig-like_fold"/>
</dbReference>
<dbReference type="SUPFAM" id="SSF51445">
    <property type="entry name" value="(Trans)glycosidases"/>
    <property type="match status" value="1"/>
</dbReference>
<dbReference type="InterPro" id="IPR054593">
    <property type="entry name" value="Beta-mannosidase-like_N2"/>
</dbReference>
<reference evidence="9 10" key="1">
    <citation type="submission" date="2020-07" db="EMBL/GenBank/DDBJ databases">
        <title>Sequencing the genomes of 1000 actinobacteria strains.</title>
        <authorList>
            <person name="Klenk H.-P."/>
        </authorList>
    </citation>
    <scope>NUCLEOTIDE SEQUENCE [LARGE SCALE GENOMIC DNA]</scope>
    <source>
        <strain evidence="9 10">DSM 104001</strain>
    </source>
</reference>
<dbReference type="InterPro" id="IPR008979">
    <property type="entry name" value="Galactose-bd-like_sf"/>
</dbReference>
<evidence type="ECO:0000259" key="6">
    <source>
        <dbReference type="Pfam" id="PF16355"/>
    </source>
</evidence>
<dbReference type="InterPro" id="IPR017853">
    <property type="entry name" value="GH"/>
</dbReference>
<dbReference type="SUPFAM" id="SSF49303">
    <property type="entry name" value="beta-Galactosidase/glucuronidase domain"/>
    <property type="match status" value="1"/>
</dbReference>
<evidence type="ECO:0000313" key="10">
    <source>
        <dbReference type="Proteomes" id="UP000541969"/>
    </source>
</evidence>
<evidence type="ECO:0008006" key="11">
    <source>
        <dbReference type="Google" id="ProtNLM"/>
    </source>
</evidence>